<dbReference type="Gene3D" id="3.90.460.10">
    <property type="entry name" value="Ferredoxin thioredoxin reductase catalytic beta subunit"/>
    <property type="match status" value="1"/>
</dbReference>
<evidence type="ECO:0000256" key="6">
    <source>
        <dbReference type="ARBA" id="ARBA00022485"/>
    </source>
</evidence>
<dbReference type="Gene3D" id="2.20.28.10">
    <property type="match status" value="1"/>
</dbReference>
<dbReference type="PROSITE" id="PS50903">
    <property type="entry name" value="RUBREDOXIN_LIKE"/>
    <property type="match status" value="1"/>
</dbReference>
<dbReference type="InterPro" id="IPR024934">
    <property type="entry name" value="Rubredoxin-like_dom"/>
</dbReference>
<dbReference type="EC" id="1.8.7.2" evidence="5"/>
<evidence type="ECO:0000256" key="7">
    <source>
        <dbReference type="ARBA" id="ARBA00022723"/>
    </source>
</evidence>
<reference evidence="16 17" key="1">
    <citation type="submission" date="2016-11" db="EMBL/GenBank/DDBJ databases">
        <authorList>
            <person name="Jaros S."/>
            <person name="Januszkiewicz K."/>
            <person name="Wedrychowicz H."/>
        </authorList>
    </citation>
    <scope>NUCLEOTIDE SEQUENCE [LARGE SCALE GENOMIC DNA]</scope>
    <source>
        <strain evidence="16 17">DSM 14828</strain>
    </source>
</reference>
<evidence type="ECO:0000256" key="12">
    <source>
        <dbReference type="ARBA" id="ARBA00026011"/>
    </source>
</evidence>
<keyword evidence="11" id="KW-1015">Disulfide bond</keyword>
<comment type="function">
    <text evidence="3">Catalytic subunit of the ferredoxin-thioredoxin reductase (FTR), which catalyzes the two-electron reduction of thioredoxins by the electrons provided by reduced ferredoxin.</text>
</comment>
<comment type="cofactor">
    <cofactor evidence="1">
        <name>Fe(3+)</name>
        <dbReference type="ChEBI" id="CHEBI:29034"/>
    </cofactor>
</comment>
<evidence type="ECO:0000256" key="2">
    <source>
        <dbReference type="ARBA" id="ARBA00001966"/>
    </source>
</evidence>
<dbReference type="GO" id="GO:0051539">
    <property type="term" value="F:4 iron, 4 sulfur cluster binding"/>
    <property type="evidence" value="ECO:0007669"/>
    <property type="project" value="UniProtKB-KW"/>
</dbReference>
<evidence type="ECO:0000256" key="3">
    <source>
        <dbReference type="ARBA" id="ARBA00003945"/>
    </source>
</evidence>
<evidence type="ECO:0000313" key="16">
    <source>
        <dbReference type="EMBL" id="SHE29082.1"/>
    </source>
</evidence>
<dbReference type="AlphaFoldDB" id="A0A1M4SA71"/>
<dbReference type="STRING" id="1120975.SAMN02746064_00178"/>
<dbReference type="GO" id="GO:0016730">
    <property type="term" value="F:oxidoreductase activity, acting on iron-sulfur proteins as donors"/>
    <property type="evidence" value="ECO:0007669"/>
    <property type="project" value="InterPro"/>
</dbReference>
<evidence type="ECO:0000256" key="5">
    <source>
        <dbReference type="ARBA" id="ARBA00012358"/>
    </source>
</evidence>
<feature type="domain" description="Rubredoxin-like" evidence="15">
    <location>
        <begin position="128"/>
        <end position="162"/>
    </location>
</feature>
<dbReference type="SUPFAM" id="SSF57662">
    <property type="entry name" value="Ferredoxin thioredoxin reductase (FTR), catalytic beta chain"/>
    <property type="match status" value="1"/>
</dbReference>
<dbReference type="InterPro" id="IPR004209">
    <property type="entry name" value="FTR_bsu"/>
</dbReference>
<dbReference type="EMBL" id="FQTU01000001">
    <property type="protein sequence ID" value="SHE29082.1"/>
    <property type="molecule type" value="Genomic_DNA"/>
</dbReference>
<comment type="catalytic activity">
    <reaction evidence="14">
        <text>[thioredoxin]-disulfide + 2 reduced [2Fe-2S]-[ferredoxin] + 2 H(+) = [thioredoxin]-dithiol + 2 oxidized [2Fe-2S]-[ferredoxin]</text>
        <dbReference type="Rhea" id="RHEA:42336"/>
        <dbReference type="Rhea" id="RHEA-COMP:10000"/>
        <dbReference type="Rhea" id="RHEA-COMP:10001"/>
        <dbReference type="Rhea" id="RHEA-COMP:10698"/>
        <dbReference type="Rhea" id="RHEA-COMP:10700"/>
        <dbReference type="ChEBI" id="CHEBI:15378"/>
        <dbReference type="ChEBI" id="CHEBI:29950"/>
        <dbReference type="ChEBI" id="CHEBI:33737"/>
        <dbReference type="ChEBI" id="CHEBI:33738"/>
        <dbReference type="ChEBI" id="CHEBI:50058"/>
        <dbReference type="EC" id="1.8.7.2"/>
    </reaction>
</comment>
<evidence type="ECO:0000256" key="9">
    <source>
        <dbReference type="ARBA" id="ARBA00023004"/>
    </source>
</evidence>
<proteinExistence type="inferred from homology"/>
<dbReference type="PANTHER" id="PTHR35113">
    <property type="entry name" value="FERREDOXIN-THIOREDOXIN REDUCTASE CATALYTIC CHAIN, CHLOROPLASTIC"/>
    <property type="match status" value="1"/>
</dbReference>
<sequence length="163" mass="18865">MDSKRLHEYLDTLQKDAEQSGYFLNPDQEFLEDLGIGLLTNIDRYGYQACPCRLSEGDMKKDLDIICPCDYRDDDLDEYGACYCALYVNKEIVEGKKEAEPIPDRRKAEKAKKEKTGKVLNPLSSSKYPVWRCKVCGYLCARNNPPQICPICKAQKERFERFE</sequence>
<keyword evidence="17" id="KW-1185">Reference proteome</keyword>
<dbReference type="PANTHER" id="PTHR35113:SF1">
    <property type="entry name" value="FERREDOXIN-THIOREDOXIN REDUCTASE CATALYTIC CHAIN, CHLOROPLASTIC"/>
    <property type="match status" value="1"/>
</dbReference>
<gene>
    <name evidence="16" type="ORF">SAMN02746064_00178</name>
</gene>
<keyword evidence="6" id="KW-0004">4Fe-4S</keyword>
<dbReference type="GO" id="GO:0005506">
    <property type="term" value="F:iron ion binding"/>
    <property type="evidence" value="ECO:0007669"/>
    <property type="project" value="InterPro"/>
</dbReference>
<comment type="cofactor">
    <cofactor evidence="2">
        <name>[4Fe-4S] cluster</name>
        <dbReference type="ChEBI" id="CHEBI:49883"/>
    </cofactor>
</comment>
<keyword evidence="10" id="KW-0411">Iron-sulfur</keyword>
<evidence type="ECO:0000256" key="10">
    <source>
        <dbReference type="ARBA" id="ARBA00023014"/>
    </source>
</evidence>
<comment type="similarity">
    <text evidence="4">Belongs to the ferredoxin thioredoxin reductase beta subunit family.</text>
</comment>
<keyword evidence="8" id="KW-0560">Oxidoreductase</keyword>
<keyword evidence="9" id="KW-0408">Iron</keyword>
<evidence type="ECO:0000256" key="1">
    <source>
        <dbReference type="ARBA" id="ARBA00001965"/>
    </source>
</evidence>
<dbReference type="Pfam" id="PF02943">
    <property type="entry name" value="FeThRed_B"/>
    <property type="match status" value="1"/>
</dbReference>
<dbReference type="Pfam" id="PF21349">
    <property type="entry name" value="RUBY_RBDX"/>
    <property type="match status" value="1"/>
</dbReference>
<dbReference type="Proteomes" id="UP000184251">
    <property type="component" value="Unassembled WGS sequence"/>
</dbReference>
<comment type="subunit">
    <text evidence="12">Heterodimer of subunit A (variable subunit) and subunit B (catalytic subunit). Heterodimeric FTR forms a complex with ferredoxin and thioredoxin.</text>
</comment>
<evidence type="ECO:0000256" key="11">
    <source>
        <dbReference type="ARBA" id="ARBA00023157"/>
    </source>
</evidence>
<accession>A0A1M4SA71</accession>
<organism evidence="16 17">
    <name type="scientific">Alkalibacter saccharofermentans DSM 14828</name>
    <dbReference type="NCBI Taxonomy" id="1120975"/>
    <lineage>
        <taxon>Bacteria</taxon>
        <taxon>Bacillati</taxon>
        <taxon>Bacillota</taxon>
        <taxon>Clostridia</taxon>
        <taxon>Eubacteriales</taxon>
        <taxon>Eubacteriaceae</taxon>
        <taxon>Alkalibacter</taxon>
    </lineage>
</organism>
<name>A0A1M4SA71_9FIRM</name>
<dbReference type="InterPro" id="IPR036644">
    <property type="entry name" value="FTR_bsu_sf"/>
</dbReference>
<protein>
    <recommendedName>
        <fullName evidence="5">ferredoxin:thioredoxin reductase</fullName>
        <ecNumber evidence="5">1.8.7.2</ecNumber>
    </recommendedName>
    <alternativeName>
        <fullName evidence="13">Ferredoxin-thioredoxin reductase subunit B</fullName>
    </alternativeName>
</protein>
<dbReference type="RefSeq" id="WP_073269178.1">
    <property type="nucleotide sequence ID" value="NZ_FQTU01000001.1"/>
</dbReference>
<evidence type="ECO:0000259" key="15">
    <source>
        <dbReference type="PROSITE" id="PS50903"/>
    </source>
</evidence>
<evidence type="ECO:0000256" key="13">
    <source>
        <dbReference type="ARBA" id="ARBA00030295"/>
    </source>
</evidence>
<keyword evidence="7" id="KW-0479">Metal-binding</keyword>
<dbReference type="OrthoDB" id="9805587at2"/>
<dbReference type="SUPFAM" id="SSF57802">
    <property type="entry name" value="Rubredoxin-like"/>
    <property type="match status" value="1"/>
</dbReference>
<evidence type="ECO:0000256" key="8">
    <source>
        <dbReference type="ARBA" id="ARBA00023002"/>
    </source>
</evidence>
<evidence type="ECO:0000313" key="17">
    <source>
        <dbReference type="Proteomes" id="UP000184251"/>
    </source>
</evidence>
<evidence type="ECO:0000256" key="14">
    <source>
        <dbReference type="ARBA" id="ARBA00048150"/>
    </source>
</evidence>
<dbReference type="InterPro" id="IPR048574">
    <property type="entry name" value="RUBY_RBDX"/>
</dbReference>
<evidence type="ECO:0000256" key="4">
    <source>
        <dbReference type="ARBA" id="ARBA00007941"/>
    </source>
</evidence>